<organism evidence="3 4">
    <name type="scientific">Lojkania enalia</name>
    <dbReference type="NCBI Taxonomy" id="147567"/>
    <lineage>
        <taxon>Eukaryota</taxon>
        <taxon>Fungi</taxon>
        <taxon>Dikarya</taxon>
        <taxon>Ascomycota</taxon>
        <taxon>Pezizomycotina</taxon>
        <taxon>Dothideomycetes</taxon>
        <taxon>Pleosporomycetidae</taxon>
        <taxon>Pleosporales</taxon>
        <taxon>Pleosporales incertae sedis</taxon>
        <taxon>Lojkania</taxon>
    </lineage>
</organism>
<feature type="region of interest" description="Disordered" evidence="1">
    <location>
        <begin position="137"/>
        <end position="164"/>
    </location>
</feature>
<reference evidence="4" key="1">
    <citation type="journal article" date="2020" name="Stud. Mycol.">
        <title>101 Dothideomycetes genomes: A test case for predicting lifestyles and emergence of pathogens.</title>
        <authorList>
            <person name="Haridas S."/>
            <person name="Albert R."/>
            <person name="Binder M."/>
            <person name="Bloem J."/>
            <person name="LaButti K."/>
            <person name="Salamov A."/>
            <person name="Andreopoulos B."/>
            <person name="Baker S."/>
            <person name="Barry K."/>
            <person name="Bills G."/>
            <person name="Bluhm B."/>
            <person name="Cannon C."/>
            <person name="Castanera R."/>
            <person name="Culley D."/>
            <person name="Daum C."/>
            <person name="Ezra D."/>
            <person name="Gonzalez J."/>
            <person name="Henrissat B."/>
            <person name="Kuo A."/>
            <person name="Liang C."/>
            <person name="Lipzen A."/>
            <person name="Lutzoni F."/>
            <person name="Magnuson J."/>
            <person name="Mondo S."/>
            <person name="Nolan M."/>
            <person name="Ohm R."/>
            <person name="Pangilinan J."/>
            <person name="Park H.-J."/>
            <person name="Ramirez L."/>
            <person name="Alfaro M."/>
            <person name="Sun H."/>
            <person name="Tritt A."/>
            <person name="Yoshinaga Y."/>
            <person name="Zwiers L.-H."/>
            <person name="Turgeon B."/>
            <person name="Goodwin S."/>
            <person name="Spatafora J."/>
            <person name="Crous P."/>
            <person name="Grigoriev I."/>
        </authorList>
    </citation>
    <scope>NUCLEOTIDE SEQUENCE [LARGE SCALE GENOMIC DNA]</scope>
    <source>
        <strain evidence="4">CBS 304.66</strain>
    </source>
</reference>
<feature type="chain" id="PRO_5040445946" evidence="2">
    <location>
        <begin position="17"/>
        <end position="190"/>
    </location>
</feature>
<protein>
    <submittedName>
        <fullName evidence="3">Uncharacterized protein</fullName>
    </submittedName>
</protein>
<dbReference type="EMBL" id="ML986579">
    <property type="protein sequence ID" value="KAF2270730.1"/>
    <property type="molecule type" value="Genomic_DNA"/>
</dbReference>
<sequence length="190" mass="18233">MKYSAILVALVAGAFARPQEASTITSAPASAASVSLTPQQSCATACPAGDVTCQAACFGVARPNSSQASETNECAAQCDQGDGSPEATEKYAECQQACFASLFPSTQTAGFNAPVPSQAASNAASATNAAETAASSGASQAVSGTGAESTPSGSASGSAASTTPTGAANANNAQYAGAAGIVGLFALFAL</sequence>
<comment type="caution">
    <text evidence="3">The sequence shown here is derived from an EMBL/GenBank/DDBJ whole genome shotgun (WGS) entry which is preliminary data.</text>
</comment>
<evidence type="ECO:0000256" key="2">
    <source>
        <dbReference type="SAM" id="SignalP"/>
    </source>
</evidence>
<proteinExistence type="predicted"/>
<accession>A0A9P4TRV3</accession>
<feature type="signal peptide" evidence="2">
    <location>
        <begin position="1"/>
        <end position="16"/>
    </location>
</feature>
<dbReference type="AlphaFoldDB" id="A0A9P4TRV3"/>
<keyword evidence="2" id="KW-0732">Signal</keyword>
<dbReference type="OrthoDB" id="5597238at2759"/>
<keyword evidence="4" id="KW-1185">Reference proteome</keyword>
<name>A0A9P4TRV3_9PLEO</name>
<gene>
    <name evidence="3" type="ORF">CC78DRAFT_574020</name>
</gene>
<evidence type="ECO:0000313" key="4">
    <source>
        <dbReference type="Proteomes" id="UP000800093"/>
    </source>
</evidence>
<evidence type="ECO:0000313" key="3">
    <source>
        <dbReference type="EMBL" id="KAF2270730.1"/>
    </source>
</evidence>
<evidence type="ECO:0000256" key="1">
    <source>
        <dbReference type="SAM" id="MobiDB-lite"/>
    </source>
</evidence>
<dbReference type="Proteomes" id="UP000800093">
    <property type="component" value="Unassembled WGS sequence"/>
</dbReference>